<protein>
    <recommendedName>
        <fullName evidence="2">PpiC domain-containing protein</fullName>
    </recommendedName>
</protein>
<proteinExistence type="predicted"/>
<name>A0A381WW65_9ZZZZ</name>
<dbReference type="EMBL" id="UINC01012933">
    <property type="protein sequence ID" value="SVA56193.1"/>
    <property type="molecule type" value="Genomic_DNA"/>
</dbReference>
<evidence type="ECO:0000313" key="1">
    <source>
        <dbReference type="EMBL" id="SVA56193.1"/>
    </source>
</evidence>
<accession>A0A381WW65</accession>
<dbReference type="AlphaFoldDB" id="A0A381WW65"/>
<organism evidence="1">
    <name type="scientific">marine metagenome</name>
    <dbReference type="NCBI Taxonomy" id="408172"/>
    <lineage>
        <taxon>unclassified sequences</taxon>
        <taxon>metagenomes</taxon>
        <taxon>ecological metagenomes</taxon>
    </lineage>
</organism>
<sequence length="495" mass="58058">MIRIYFIFISLLFFINISCDKTPTINLDQEVIIAKIENKVITVNDFLKRCEYSPRPAYCNGDNYIHKKIALNSLIAEKMLAVEFDRNNQAINENQRYFIEGRKEQLMRHLMLKKYGYEDIQLDSIALLKQYQLRNRTYEVEYVIKNENVLKELNTKENIVTAKENAPVPSVNNISSKNLSYNDQMVDSIRELLFSSGPELKQVYGPYIATDSTVFYMKVSGWITGVNISDQQKKDTWESVKNEMTEAQALKKYSSYISNLMRDKKIKYDERNFEIFAKLVSNVYKIEKFKKEKMIQSSIWESNNAVQIETLNLAKNMKEKIILHHDGKNWTINDIMSLIKKHPLIFRKKNINPNNFTNELKFSLADLFRDMHITKQGYDLGLDQNINVKSETNKWQDYIKSELIKTKYAKSFQKNSNSNDQNNQYKLITNKIDSLQKAYSNKIKINTDKFEEIELLSIDLFGMYSNQAYNNLEPPFPILTNDHLLDYGSKIVTNE</sequence>
<gene>
    <name evidence="1" type="ORF">METZ01_LOCUS109047</name>
</gene>
<evidence type="ECO:0008006" key="2">
    <source>
        <dbReference type="Google" id="ProtNLM"/>
    </source>
</evidence>
<reference evidence="1" key="1">
    <citation type="submission" date="2018-05" db="EMBL/GenBank/DDBJ databases">
        <authorList>
            <person name="Lanie J.A."/>
            <person name="Ng W.-L."/>
            <person name="Kazmierczak K.M."/>
            <person name="Andrzejewski T.M."/>
            <person name="Davidsen T.M."/>
            <person name="Wayne K.J."/>
            <person name="Tettelin H."/>
            <person name="Glass J.I."/>
            <person name="Rusch D."/>
            <person name="Podicherti R."/>
            <person name="Tsui H.-C.T."/>
            <person name="Winkler M.E."/>
        </authorList>
    </citation>
    <scope>NUCLEOTIDE SEQUENCE</scope>
</reference>